<dbReference type="PANTHER" id="PTHR48079">
    <property type="entry name" value="PROTEIN YEEZ"/>
    <property type="match status" value="1"/>
</dbReference>
<proteinExistence type="predicted"/>
<dbReference type="AlphaFoldDB" id="A0AAW0GA14"/>
<name>A0AAW0GA14_9APHY</name>
<accession>A0AAW0GA14</accession>
<dbReference type="InterPro" id="IPR036291">
    <property type="entry name" value="NAD(P)-bd_dom_sf"/>
</dbReference>
<dbReference type="SUPFAM" id="SSF51735">
    <property type="entry name" value="NAD(P)-binding Rossmann-fold domains"/>
    <property type="match status" value="1"/>
</dbReference>
<keyword evidence="2" id="KW-1185">Reference proteome</keyword>
<dbReference type="EMBL" id="JASBNA010000006">
    <property type="protein sequence ID" value="KAK7690488.1"/>
    <property type="molecule type" value="Genomic_DNA"/>
</dbReference>
<evidence type="ECO:0008006" key="3">
    <source>
        <dbReference type="Google" id="ProtNLM"/>
    </source>
</evidence>
<dbReference type="Gene3D" id="3.40.50.720">
    <property type="entry name" value="NAD(P)-binding Rossmann-like Domain"/>
    <property type="match status" value="1"/>
</dbReference>
<protein>
    <recommendedName>
        <fullName evidence="3">NAD-dependent epimerase/dehydratase domain-containing protein</fullName>
    </recommendedName>
</protein>
<reference evidence="1 2" key="1">
    <citation type="submission" date="2022-09" db="EMBL/GenBank/DDBJ databases">
        <authorList>
            <person name="Palmer J.M."/>
        </authorList>
    </citation>
    <scope>NUCLEOTIDE SEQUENCE [LARGE SCALE GENOMIC DNA]</scope>
    <source>
        <strain evidence="1 2">DSM 7382</strain>
    </source>
</reference>
<organism evidence="1 2">
    <name type="scientific">Cerrena zonata</name>
    <dbReference type="NCBI Taxonomy" id="2478898"/>
    <lineage>
        <taxon>Eukaryota</taxon>
        <taxon>Fungi</taxon>
        <taxon>Dikarya</taxon>
        <taxon>Basidiomycota</taxon>
        <taxon>Agaricomycotina</taxon>
        <taxon>Agaricomycetes</taxon>
        <taxon>Polyporales</taxon>
        <taxon>Cerrenaceae</taxon>
        <taxon>Cerrena</taxon>
    </lineage>
</organism>
<sequence>MSTTPLVDAGIQNPHSLQIPTLIKAALDRKQAGVVGKGNAFWPDVHIDDTADLFMSIYDAIVADPDKLAHGREGFFFGENGEHTWYEISRAIGEVLVELGISKDPEPTTFSDEELVKYFGSLDGGNNYGSNSRCRGNRSRSIGWKPKYTKEDMIASIKPEIEAILHVASK</sequence>
<dbReference type="InterPro" id="IPR051783">
    <property type="entry name" value="NAD(P)-dependent_oxidoreduct"/>
</dbReference>
<dbReference type="GO" id="GO:0005737">
    <property type="term" value="C:cytoplasm"/>
    <property type="evidence" value="ECO:0007669"/>
    <property type="project" value="TreeGrafter"/>
</dbReference>
<evidence type="ECO:0000313" key="2">
    <source>
        <dbReference type="Proteomes" id="UP001385951"/>
    </source>
</evidence>
<comment type="caution">
    <text evidence="1">The sequence shown here is derived from an EMBL/GenBank/DDBJ whole genome shotgun (WGS) entry which is preliminary data.</text>
</comment>
<dbReference type="GO" id="GO:0004029">
    <property type="term" value="F:aldehyde dehydrogenase (NAD+) activity"/>
    <property type="evidence" value="ECO:0007669"/>
    <property type="project" value="TreeGrafter"/>
</dbReference>
<dbReference type="PANTHER" id="PTHR48079:SF6">
    <property type="entry name" value="NAD(P)-BINDING DOMAIN-CONTAINING PROTEIN-RELATED"/>
    <property type="match status" value="1"/>
</dbReference>
<dbReference type="Proteomes" id="UP001385951">
    <property type="component" value="Unassembled WGS sequence"/>
</dbReference>
<evidence type="ECO:0000313" key="1">
    <source>
        <dbReference type="EMBL" id="KAK7690488.1"/>
    </source>
</evidence>
<gene>
    <name evidence="1" type="ORF">QCA50_005586</name>
</gene>